<dbReference type="EMBL" id="RBWV01000009">
    <property type="protein sequence ID" value="RKS80564.1"/>
    <property type="molecule type" value="Genomic_DNA"/>
</dbReference>
<dbReference type="SUPFAM" id="SSF160631">
    <property type="entry name" value="SMI1/KNR4-like"/>
    <property type="match status" value="1"/>
</dbReference>
<sequence>MALMVEVSALWATLRDWCRINAPATLAALHPPASDAELEAAQLRTGLMWPQSLVASLREHDGAEVWSGDVLLAFTPMGAAEIAEMWFEFTAFPWGGTEDPHAGLAGEVPSHPFSSGWLPVAQMEGAFYLLDLRPGPLHGCVLYWTSDGDGMSEEPLVSSYEELVRVSVLGITDGLKGPEGMIASVVEGRVQWNWPEAFGAVTAEEQAVLDSRYR</sequence>
<gene>
    <name evidence="2" type="ORF">CLV35_1002</name>
</gene>
<evidence type="ECO:0000259" key="1">
    <source>
        <dbReference type="Pfam" id="PF09346"/>
    </source>
</evidence>
<name>A0A420XUQ3_9ACTN</name>
<organism evidence="2 3">
    <name type="scientific">Motilibacter peucedani</name>
    <dbReference type="NCBI Taxonomy" id="598650"/>
    <lineage>
        <taxon>Bacteria</taxon>
        <taxon>Bacillati</taxon>
        <taxon>Actinomycetota</taxon>
        <taxon>Actinomycetes</taxon>
        <taxon>Motilibacterales</taxon>
        <taxon>Motilibacteraceae</taxon>
        <taxon>Motilibacter</taxon>
    </lineage>
</organism>
<dbReference type="Proteomes" id="UP000281955">
    <property type="component" value="Unassembled WGS sequence"/>
</dbReference>
<dbReference type="AlphaFoldDB" id="A0A420XUQ3"/>
<dbReference type="InParanoid" id="A0A420XUQ3"/>
<dbReference type="OrthoDB" id="4759758at2"/>
<dbReference type="InterPro" id="IPR018958">
    <property type="entry name" value="Knr4/Smi1-like_dom"/>
</dbReference>
<evidence type="ECO:0000313" key="2">
    <source>
        <dbReference type="EMBL" id="RKS80564.1"/>
    </source>
</evidence>
<reference evidence="2 3" key="1">
    <citation type="submission" date="2018-10" db="EMBL/GenBank/DDBJ databases">
        <title>Genomic Encyclopedia of Archaeal and Bacterial Type Strains, Phase II (KMG-II): from individual species to whole genera.</title>
        <authorList>
            <person name="Goeker M."/>
        </authorList>
    </citation>
    <scope>NUCLEOTIDE SEQUENCE [LARGE SCALE GENOMIC DNA]</scope>
    <source>
        <strain evidence="2 3">RP-AC37</strain>
    </source>
</reference>
<proteinExistence type="predicted"/>
<comment type="caution">
    <text evidence="2">The sequence shown here is derived from an EMBL/GenBank/DDBJ whole genome shotgun (WGS) entry which is preliminary data.</text>
</comment>
<protein>
    <submittedName>
        <fullName evidence="2">Cell wall assembly regulator SMI1</fullName>
    </submittedName>
</protein>
<feature type="domain" description="Knr4/Smi1-like" evidence="1">
    <location>
        <begin position="32"/>
        <end position="150"/>
    </location>
</feature>
<accession>A0A420XUQ3</accession>
<dbReference type="InterPro" id="IPR037883">
    <property type="entry name" value="Knr4/Smi1-like_sf"/>
</dbReference>
<dbReference type="Pfam" id="PF09346">
    <property type="entry name" value="SMI1_KNR4"/>
    <property type="match status" value="1"/>
</dbReference>
<evidence type="ECO:0000313" key="3">
    <source>
        <dbReference type="Proteomes" id="UP000281955"/>
    </source>
</evidence>
<keyword evidence="3" id="KW-1185">Reference proteome</keyword>